<feature type="compositionally biased region" description="Basic and acidic residues" evidence="1">
    <location>
        <begin position="17"/>
        <end position="39"/>
    </location>
</feature>
<name>A0A6L0XHT6_LEIIN</name>
<evidence type="ECO:0000313" key="3">
    <source>
        <dbReference type="Proteomes" id="UP000255414"/>
    </source>
</evidence>
<dbReference type="AlphaFoldDB" id="A0A6L0XHT6"/>
<protein>
    <submittedName>
        <fullName evidence="2">Hypothetical_protein_-_conserved</fullName>
    </submittedName>
</protein>
<proteinExistence type="predicted"/>
<accession>A0A6L0XHT6</accession>
<reference evidence="2" key="1">
    <citation type="submission" date="2020-06" db="EMBL/GenBank/DDBJ databases">
        <authorList>
            <person name="Gonzalez-de la Fuente S."/>
            <person name="Peiro-Pastor R."/>
            <person name="Rastrojo A."/>
            <person name="Moreno J."/>
            <person name="Carrasco-Ramiro F."/>
            <person name="Requena JM."/>
            <person name="Aguado B."/>
        </authorList>
    </citation>
    <scope>NUCLEOTIDE SEQUENCE</scope>
</reference>
<feature type="compositionally biased region" description="Polar residues" evidence="1">
    <location>
        <begin position="1"/>
        <end position="14"/>
    </location>
</feature>
<feature type="region of interest" description="Disordered" evidence="1">
    <location>
        <begin position="1"/>
        <end position="56"/>
    </location>
</feature>
<sequence>MTQQAPASGASKSFPTWREEEKPSEESRHLLLERVESDRGVPSPTSPSTSPGLELQHTEDNVRILISVSSAAYKTLANEAVSARECRFILLEVRAEIAIRGTKFTDATEPLLPCKASMRCCGYTVMAVSHACNTAEGCVGGCWGWKCRAAHARHSGAPPRGGRYPACGPA</sequence>
<organism evidence="2 3">
    <name type="scientific">Leishmania infantum</name>
    <dbReference type="NCBI Taxonomy" id="5671"/>
    <lineage>
        <taxon>Eukaryota</taxon>
        <taxon>Discoba</taxon>
        <taxon>Euglenozoa</taxon>
        <taxon>Kinetoplastea</taxon>
        <taxon>Metakinetoplastina</taxon>
        <taxon>Trypanosomatida</taxon>
        <taxon>Trypanosomatidae</taxon>
        <taxon>Leishmaniinae</taxon>
        <taxon>Leishmania</taxon>
    </lineage>
</organism>
<dbReference type="VEuPathDB" id="TriTrypDB:LINF_270028500"/>
<feature type="compositionally biased region" description="Low complexity" evidence="1">
    <location>
        <begin position="42"/>
        <end position="51"/>
    </location>
</feature>
<dbReference type="Proteomes" id="UP000255414">
    <property type="component" value="Chromosome 27"/>
</dbReference>
<evidence type="ECO:0000256" key="1">
    <source>
        <dbReference type="SAM" id="MobiDB-lite"/>
    </source>
</evidence>
<evidence type="ECO:0000313" key="2">
    <source>
        <dbReference type="EMBL" id="CAC9500545.1"/>
    </source>
</evidence>
<dbReference type="EMBL" id="LR812960">
    <property type="protein sequence ID" value="CAC9500545.1"/>
    <property type="molecule type" value="Genomic_DNA"/>
</dbReference>
<gene>
    <name evidence="2" type="ORF">LINF_270028500</name>
</gene>